<dbReference type="AlphaFoldDB" id="A0A379DEM8"/>
<evidence type="ECO:0000313" key="2">
    <source>
        <dbReference type="EMBL" id="SUB76220.1"/>
    </source>
</evidence>
<reference evidence="2 3" key="1">
    <citation type="submission" date="2018-06" db="EMBL/GenBank/DDBJ databases">
        <authorList>
            <consortium name="Pathogen Informatics"/>
            <person name="Doyle S."/>
        </authorList>
    </citation>
    <scope>NUCLEOTIDE SEQUENCE [LARGE SCALE GENOMIC DNA]</scope>
    <source>
        <strain evidence="2 3">NCTC11088</strain>
    </source>
</reference>
<evidence type="ECO:0000256" key="1">
    <source>
        <dbReference type="HAMAP-Rule" id="MF_02088"/>
    </source>
</evidence>
<feature type="transmembrane region" description="Helical" evidence="1">
    <location>
        <begin position="181"/>
        <end position="202"/>
    </location>
</feature>
<comment type="function">
    <text evidence="1">Involved in the import of queuosine (Q) precursors, required for Q precursor salvage.</text>
</comment>
<feature type="transmembrane region" description="Helical" evidence="1">
    <location>
        <begin position="76"/>
        <end position="98"/>
    </location>
</feature>
<dbReference type="PANTHER" id="PTHR34300">
    <property type="entry name" value="QUEUOSINE PRECURSOR TRANSPORTER-RELATED"/>
    <property type="match status" value="1"/>
</dbReference>
<keyword evidence="1" id="KW-0813">Transport</keyword>
<evidence type="ECO:0000313" key="3">
    <source>
        <dbReference type="Proteomes" id="UP000254777"/>
    </source>
</evidence>
<keyword evidence="1" id="KW-1133">Transmembrane helix</keyword>
<comment type="subcellular location">
    <subcellularLocation>
        <location evidence="1">Cell membrane</location>
        <topology evidence="1">Multi-pass membrane protein</topology>
    </subcellularLocation>
</comment>
<dbReference type="InterPro" id="IPR003744">
    <property type="entry name" value="YhhQ"/>
</dbReference>
<sequence>MQKIDSYNKDKKADLYRLMLWSLYAVAVIMKNIFATKRWRIGIIQAPAGYIFEPVTFIAQDVETETRGYSSAKTMIFWGFLLNIIVAACSQLAILLPNVSTIEIQNSFEIVLGNVPRILLASLIAYLIGGVLNVKVMYYLKMKGDNSLLYRAIVSTILGQFVDNIIFSNIAFLGIIPISQIIYMSITMTIIETVYEIVFYPVTKFLIFKIKEAERKDALI</sequence>
<dbReference type="Pfam" id="PF02592">
    <property type="entry name" value="Vut_1"/>
    <property type="match status" value="1"/>
</dbReference>
<dbReference type="GO" id="GO:0005886">
    <property type="term" value="C:plasma membrane"/>
    <property type="evidence" value="ECO:0007669"/>
    <property type="project" value="UniProtKB-SubCell"/>
</dbReference>
<feature type="transmembrane region" description="Helical" evidence="1">
    <location>
        <begin position="152"/>
        <end position="175"/>
    </location>
</feature>
<proteinExistence type="inferred from homology"/>
<comment type="similarity">
    <text evidence="1">Belongs to the vitamin uptake transporter (VUT/ECF) (TC 2.A.88) family. Q precursor transporter subfamily.</text>
</comment>
<dbReference type="Proteomes" id="UP000254777">
    <property type="component" value="Unassembled WGS sequence"/>
</dbReference>
<organism evidence="2 3">
    <name type="scientific">Peptoniphilus indolicus</name>
    <dbReference type="NCBI Taxonomy" id="33030"/>
    <lineage>
        <taxon>Bacteria</taxon>
        <taxon>Bacillati</taxon>
        <taxon>Bacillota</taxon>
        <taxon>Tissierellia</taxon>
        <taxon>Tissierellales</taxon>
        <taxon>Peptoniphilaceae</taxon>
        <taxon>Peptoniphilus</taxon>
    </lineage>
</organism>
<dbReference type="PANTHER" id="PTHR34300:SF2">
    <property type="entry name" value="QUEUOSINE PRECURSOR TRANSPORTER-RELATED"/>
    <property type="match status" value="1"/>
</dbReference>
<dbReference type="EMBL" id="UGTH01000001">
    <property type="protein sequence ID" value="SUB76220.1"/>
    <property type="molecule type" value="Genomic_DNA"/>
</dbReference>
<gene>
    <name evidence="2" type="ORF">NCTC11088_02035</name>
</gene>
<keyword evidence="1" id="KW-1003">Cell membrane</keyword>
<dbReference type="GO" id="GO:0022857">
    <property type="term" value="F:transmembrane transporter activity"/>
    <property type="evidence" value="ECO:0007669"/>
    <property type="project" value="UniProtKB-UniRule"/>
</dbReference>
<name>A0A379DEM8_9FIRM</name>
<feature type="transmembrane region" description="Helical" evidence="1">
    <location>
        <begin position="15"/>
        <end position="34"/>
    </location>
</feature>
<keyword evidence="1" id="KW-0472">Membrane</keyword>
<feature type="transmembrane region" description="Helical" evidence="1">
    <location>
        <begin position="118"/>
        <end position="140"/>
    </location>
</feature>
<protein>
    <recommendedName>
        <fullName evidence="1">Probable queuosine precursor transporter</fullName>
        <shortName evidence="1">Q precursor transporter</shortName>
    </recommendedName>
</protein>
<dbReference type="RefSeq" id="WP_004821774.1">
    <property type="nucleotide sequence ID" value="NZ_UGTH01000001.1"/>
</dbReference>
<dbReference type="NCBIfam" id="TIGR00697">
    <property type="entry name" value="queuosine precursor transporter"/>
    <property type="match status" value="1"/>
</dbReference>
<keyword evidence="1" id="KW-0812">Transmembrane</keyword>
<accession>A0A379DEM8</accession>
<dbReference type="HAMAP" id="MF_02088">
    <property type="entry name" value="Q_prec_transport"/>
    <property type="match status" value="1"/>
</dbReference>